<evidence type="ECO:0000259" key="2">
    <source>
        <dbReference type="PROSITE" id="PS50006"/>
    </source>
</evidence>
<dbReference type="Pfam" id="PF13503">
    <property type="entry name" value="DUF4123"/>
    <property type="match status" value="1"/>
</dbReference>
<evidence type="ECO:0000313" key="4">
    <source>
        <dbReference type="Proteomes" id="UP000440224"/>
    </source>
</evidence>
<sequence length="313" mass="35744">MRAEEEGARGAAEEGAEVVTAPRLIVEVRWGKLAGTKIVLKSGQTVRVGRMAGADFVVEHDGEISRLHFEIEWDGTRAVVRDLGSIKGTMLGGKAIEGEEEIPHGGWIQAGETDFMVYVEGRTPAPEDEIDEEDREAAREERKRREAAEKALEELRGVAGREKLYAVVDAAREDRILELLREHVEPHRSLYDGVEGETLEEVAPYLVGPMREDSGLLDKLVLEGWGKRWGIWCTSEERFVEVRRHWRRFLMVELEETGERVYFRFYDPGVMRVFWDSCEEGQRAELFGRARSWFFEQEDGDIEQLRSAVDGHP</sequence>
<keyword evidence="1" id="KW-0175">Coiled coil</keyword>
<dbReference type="Gene3D" id="2.60.200.20">
    <property type="match status" value="1"/>
</dbReference>
<dbReference type="PANTHER" id="PTHR23308">
    <property type="entry name" value="NUCLEAR INHIBITOR OF PROTEIN PHOSPHATASE-1"/>
    <property type="match status" value="1"/>
</dbReference>
<feature type="domain" description="FHA" evidence="2">
    <location>
        <begin position="46"/>
        <end position="96"/>
    </location>
</feature>
<organism evidence="3 4">
    <name type="scientific">Polyangium spumosum</name>
    <dbReference type="NCBI Taxonomy" id="889282"/>
    <lineage>
        <taxon>Bacteria</taxon>
        <taxon>Pseudomonadati</taxon>
        <taxon>Myxococcota</taxon>
        <taxon>Polyangia</taxon>
        <taxon>Polyangiales</taxon>
        <taxon>Polyangiaceae</taxon>
        <taxon>Polyangium</taxon>
    </lineage>
</organism>
<dbReference type="CDD" id="cd00060">
    <property type="entry name" value="FHA"/>
    <property type="match status" value="1"/>
</dbReference>
<name>A0A6N7Q836_9BACT</name>
<dbReference type="InterPro" id="IPR008984">
    <property type="entry name" value="SMAD_FHA_dom_sf"/>
</dbReference>
<gene>
    <name evidence="3" type="ORF">GF068_34660</name>
</gene>
<dbReference type="InterPro" id="IPR050923">
    <property type="entry name" value="Cell_Proc_Reg/RNA_Proc"/>
</dbReference>
<protein>
    <submittedName>
        <fullName evidence="3">DUF4123 domain-containing protein</fullName>
    </submittedName>
</protein>
<comment type="caution">
    <text evidence="3">The sequence shown here is derived from an EMBL/GenBank/DDBJ whole genome shotgun (WGS) entry which is preliminary data.</text>
</comment>
<dbReference type="EMBL" id="WJIE01000014">
    <property type="protein sequence ID" value="MRG97031.1"/>
    <property type="molecule type" value="Genomic_DNA"/>
</dbReference>
<evidence type="ECO:0000256" key="1">
    <source>
        <dbReference type="SAM" id="Coils"/>
    </source>
</evidence>
<dbReference type="SMART" id="SM00240">
    <property type="entry name" value="FHA"/>
    <property type="match status" value="1"/>
</dbReference>
<keyword evidence="4" id="KW-1185">Reference proteome</keyword>
<reference evidence="3 4" key="1">
    <citation type="submission" date="2019-10" db="EMBL/GenBank/DDBJ databases">
        <title>A soil myxobacterium in the family Polyangiaceae.</title>
        <authorList>
            <person name="Li Y."/>
            <person name="Wang J."/>
        </authorList>
    </citation>
    <scope>NUCLEOTIDE SEQUENCE [LARGE SCALE GENOMIC DNA]</scope>
    <source>
        <strain evidence="3 4">DSM 14734</strain>
    </source>
</reference>
<dbReference type="Pfam" id="PF00498">
    <property type="entry name" value="FHA"/>
    <property type="match status" value="1"/>
</dbReference>
<dbReference type="Proteomes" id="UP000440224">
    <property type="component" value="Unassembled WGS sequence"/>
</dbReference>
<dbReference type="OrthoDB" id="955748at2"/>
<feature type="coiled-coil region" evidence="1">
    <location>
        <begin position="130"/>
        <end position="158"/>
    </location>
</feature>
<dbReference type="SUPFAM" id="SSF49879">
    <property type="entry name" value="SMAD/FHA domain"/>
    <property type="match status" value="1"/>
</dbReference>
<dbReference type="InterPro" id="IPR025391">
    <property type="entry name" value="DUF4123"/>
</dbReference>
<dbReference type="InterPro" id="IPR000253">
    <property type="entry name" value="FHA_dom"/>
</dbReference>
<dbReference type="AlphaFoldDB" id="A0A6N7Q836"/>
<evidence type="ECO:0000313" key="3">
    <source>
        <dbReference type="EMBL" id="MRG97031.1"/>
    </source>
</evidence>
<dbReference type="PROSITE" id="PS50006">
    <property type="entry name" value="FHA_DOMAIN"/>
    <property type="match status" value="1"/>
</dbReference>
<accession>A0A6N7Q836</accession>
<proteinExistence type="predicted"/>